<evidence type="ECO:0000313" key="2">
    <source>
        <dbReference type="Proteomes" id="UP000694563"/>
    </source>
</evidence>
<dbReference type="InterPro" id="IPR016187">
    <property type="entry name" value="CTDL_fold"/>
</dbReference>
<dbReference type="SUPFAM" id="SSF56436">
    <property type="entry name" value="C-type lectin-like"/>
    <property type="match status" value="1"/>
</dbReference>
<evidence type="ECO:0000313" key="1">
    <source>
        <dbReference type="Ensembl" id="ENSCUSP00005024770.1"/>
    </source>
</evidence>
<accession>A0A8C3V7X0</accession>
<dbReference type="InterPro" id="IPR016186">
    <property type="entry name" value="C-type_lectin-like/link_sf"/>
</dbReference>
<proteinExistence type="predicted"/>
<dbReference type="PANTHER" id="PTHR45710:SF26">
    <property type="entry name" value="RH26557P"/>
    <property type="match status" value="1"/>
</dbReference>
<sequence>MHTNVGAFSSTSAAQLCIRQSRLWQWESCFCALSISLCALSKDGKGWIMFAVLLPVWLLPGDFGLGSAAEPVGDPWCSGDNSEQEHTGICVAAIASLTSLLSWHPLVSVNMDFPHLFFPSAGCPPPWKKHGRKCYFFSPEKRKKDWNSSRAECAAKGSDLVIIESREELVRSKCWGSCSGAGAACHGCDKS</sequence>
<reference evidence="1" key="3">
    <citation type="submission" date="2025-09" db="UniProtKB">
        <authorList>
            <consortium name="Ensembl"/>
        </authorList>
    </citation>
    <scope>IDENTIFICATION</scope>
</reference>
<dbReference type="InterPro" id="IPR050828">
    <property type="entry name" value="C-type_lectin/matrix_domain"/>
</dbReference>
<reference evidence="1" key="1">
    <citation type="submission" date="2020-10" db="EMBL/GenBank/DDBJ databases">
        <title>Catharus ustulatus (Swainson's thrush) genome, bCatUst1, primary haplotype v2.</title>
        <authorList>
            <person name="Delmore K."/>
            <person name="Vafadar M."/>
            <person name="Formenti G."/>
            <person name="Chow W."/>
            <person name="Pelan S."/>
            <person name="Howe K."/>
            <person name="Rhie A."/>
            <person name="Mountcastle J."/>
            <person name="Haase B."/>
            <person name="Fedrigo O."/>
            <person name="Jarvis E.D."/>
        </authorList>
    </citation>
    <scope>NUCLEOTIDE SEQUENCE [LARGE SCALE GENOMIC DNA]</scope>
</reference>
<organism evidence="1 2">
    <name type="scientific">Catharus ustulatus</name>
    <name type="common">Russet-backed thrush</name>
    <name type="synonym">Hylocichla ustulatus</name>
    <dbReference type="NCBI Taxonomy" id="91951"/>
    <lineage>
        <taxon>Eukaryota</taxon>
        <taxon>Metazoa</taxon>
        <taxon>Chordata</taxon>
        <taxon>Craniata</taxon>
        <taxon>Vertebrata</taxon>
        <taxon>Euteleostomi</taxon>
        <taxon>Archelosauria</taxon>
        <taxon>Archosauria</taxon>
        <taxon>Dinosauria</taxon>
        <taxon>Saurischia</taxon>
        <taxon>Theropoda</taxon>
        <taxon>Coelurosauria</taxon>
        <taxon>Aves</taxon>
        <taxon>Neognathae</taxon>
        <taxon>Neoaves</taxon>
        <taxon>Telluraves</taxon>
        <taxon>Australaves</taxon>
        <taxon>Passeriformes</taxon>
        <taxon>Turdidae</taxon>
        <taxon>Catharus</taxon>
    </lineage>
</organism>
<protein>
    <recommendedName>
        <fullName evidence="3">C-type lectin domain-containing protein</fullName>
    </recommendedName>
</protein>
<keyword evidence="2" id="KW-1185">Reference proteome</keyword>
<evidence type="ECO:0008006" key="3">
    <source>
        <dbReference type="Google" id="ProtNLM"/>
    </source>
</evidence>
<dbReference type="Gene3D" id="3.10.100.10">
    <property type="entry name" value="Mannose-Binding Protein A, subunit A"/>
    <property type="match status" value="1"/>
</dbReference>
<reference evidence="1" key="2">
    <citation type="submission" date="2025-08" db="UniProtKB">
        <authorList>
            <consortium name="Ensembl"/>
        </authorList>
    </citation>
    <scope>IDENTIFICATION</scope>
</reference>
<dbReference type="AlphaFoldDB" id="A0A8C3V7X0"/>
<name>A0A8C3V7X0_CATUS</name>
<dbReference type="Ensembl" id="ENSCUST00005025644.1">
    <property type="protein sequence ID" value="ENSCUSP00005024770.1"/>
    <property type="gene ID" value="ENSCUSG00005015433.1"/>
</dbReference>
<dbReference type="Proteomes" id="UP000694563">
    <property type="component" value="Chromosome 4"/>
</dbReference>
<dbReference type="PANTHER" id="PTHR45710">
    <property type="entry name" value="C-TYPE LECTIN DOMAIN-CONTAINING PROTEIN 180"/>
    <property type="match status" value="1"/>
</dbReference>